<dbReference type="SUPFAM" id="SSF56281">
    <property type="entry name" value="Metallo-hydrolase/oxidoreductase"/>
    <property type="match status" value="1"/>
</dbReference>
<organism evidence="6 7">
    <name type="scientific">Exophiala mesophila</name>
    <name type="common">Black yeast-like fungus</name>
    <dbReference type="NCBI Taxonomy" id="212818"/>
    <lineage>
        <taxon>Eukaryota</taxon>
        <taxon>Fungi</taxon>
        <taxon>Dikarya</taxon>
        <taxon>Ascomycota</taxon>
        <taxon>Pezizomycotina</taxon>
        <taxon>Eurotiomycetes</taxon>
        <taxon>Chaetothyriomycetidae</taxon>
        <taxon>Chaetothyriales</taxon>
        <taxon>Herpotrichiellaceae</taxon>
        <taxon>Exophiala</taxon>
    </lineage>
</organism>
<dbReference type="CDD" id="cd07730">
    <property type="entry name" value="metallo-hydrolase-like_MBL-fold"/>
    <property type="match status" value="1"/>
</dbReference>
<reference evidence="6 7" key="1">
    <citation type="submission" date="2017-03" db="EMBL/GenBank/DDBJ databases">
        <title>Genomes of endolithic fungi from Antarctica.</title>
        <authorList>
            <person name="Coleine C."/>
            <person name="Masonjones S."/>
            <person name="Stajich J.E."/>
        </authorList>
    </citation>
    <scope>NUCLEOTIDE SEQUENCE [LARGE SCALE GENOMIC DNA]</scope>
    <source>
        <strain evidence="6 7">CCFEE 6314</strain>
    </source>
</reference>
<proteinExistence type="inferred from homology"/>
<gene>
    <name evidence="6" type="ORF">B0A52_08995</name>
</gene>
<dbReference type="Gene3D" id="3.60.15.10">
    <property type="entry name" value="Ribonuclease Z/Hydroxyacylglutathione hydrolase-like"/>
    <property type="match status" value="1"/>
</dbReference>
<dbReference type="InterPro" id="IPR001279">
    <property type="entry name" value="Metallo-B-lactamas"/>
</dbReference>
<dbReference type="Proteomes" id="UP000288859">
    <property type="component" value="Unassembled WGS sequence"/>
</dbReference>
<dbReference type="SMART" id="SM00849">
    <property type="entry name" value="Lactamase_B"/>
    <property type="match status" value="1"/>
</dbReference>
<evidence type="ECO:0000313" key="6">
    <source>
        <dbReference type="EMBL" id="RVX66802.1"/>
    </source>
</evidence>
<sequence length="376" mass="41602">MATESEFVVVPKPAPALDIPISNTTVTVSIINSTSQLSAQASMILEPEILGHDTLQCPAYSFLIEHPSGRKLLYDLGTRKDWQSLPPMVLSLLKQHDLSIEVEKNVAEILQDHGVLVSGGAIEALIWSHWHYDHIGDPSTFPSSTALIVGPGFKSAFLPGYPAGKDSAILESDYKGRELRELEFDPSLPRIGGLEYFDYFGDGSFYVLNAPGHAVGHICGLARVTLAGSHNSDKDTFIFMGGDSCHHGGEFRPTTYLPLPRSISLGGLTRSALGVCPGSWLQEIHHHKRPDEPFYRVRKGFSYNDEDCEQTIMNMTAFDAADNVLVVIAHDPSLLENSFPMFPAIANHWRQADFAQRLRWAFIKDFQQAVQQAQEK</sequence>
<evidence type="ECO:0000256" key="4">
    <source>
        <dbReference type="ARBA" id="ARBA00022833"/>
    </source>
</evidence>
<feature type="domain" description="Metallo-beta-lactamase" evidence="5">
    <location>
        <begin position="58"/>
        <end position="279"/>
    </location>
</feature>
<dbReference type="OrthoDB" id="10250730at2759"/>
<name>A0A438MSZ0_EXOME</name>
<accession>A0A438MSZ0</accession>
<dbReference type="InterPro" id="IPR036866">
    <property type="entry name" value="RibonucZ/Hydroxyglut_hydro"/>
</dbReference>
<dbReference type="PANTHER" id="PTHR42978">
    <property type="entry name" value="QUORUM-QUENCHING LACTONASE YTNP-RELATED-RELATED"/>
    <property type="match status" value="1"/>
</dbReference>
<protein>
    <recommendedName>
        <fullName evidence="5">Metallo-beta-lactamase domain-containing protein</fullName>
    </recommendedName>
</protein>
<evidence type="ECO:0000313" key="7">
    <source>
        <dbReference type="Proteomes" id="UP000288859"/>
    </source>
</evidence>
<evidence type="ECO:0000259" key="5">
    <source>
        <dbReference type="SMART" id="SM00849"/>
    </source>
</evidence>
<evidence type="ECO:0000256" key="3">
    <source>
        <dbReference type="ARBA" id="ARBA00022801"/>
    </source>
</evidence>
<comment type="caution">
    <text evidence="6">The sequence shown here is derived from an EMBL/GenBank/DDBJ whole genome shotgun (WGS) entry which is preliminary data.</text>
</comment>
<dbReference type="GO" id="GO:0016787">
    <property type="term" value="F:hydrolase activity"/>
    <property type="evidence" value="ECO:0007669"/>
    <property type="project" value="UniProtKB-KW"/>
</dbReference>
<keyword evidence="3" id="KW-0378">Hydrolase</keyword>
<dbReference type="VEuPathDB" id="FungiDB:PV10_01648"/>
<keyword evidence="4" id="KW-0862">Zinc</keyword>
<dbReference type="AlphaFoldDB" id="A0A438MSZ0"/>
<keyword evidence="2" id="KW-0479">Metal-binding</keyword>
<comment type="similarity">
    <text evidence="1">Belongs to the metallo-beta-lactamase superfamily.</text>
</comment>
<dbReference type="EMBL" id="NAJM01000056">
    <property type="protein sequence ID" value="RVX66802.1"/>
    <property type="molecule type" value="Genomic_DNA"/>
</dbReference>
<evidence type="ECO:0000256" key="2">
    <source>
        <dbReference type="ARBA" id="ARBA00022723"/>
    </source>
</evidence>
<dbReference type="InterPro" id="IPR051013">
    <property type="entry name" value="MBL_superfamily_lactonases"/>
</dbReference>
<dbReference type="PANTHER" id="PTHR42978:SF5">
    <property type="entry name" value="METALLO-BETA-LACTAMASE DOMAIN-CONTAINING PROTEIN"/>
    <property type="match status" value="1"/>
</dbReference>
<dbReference type="GO" id="GO:0046872">
    <property type="term" value="F:metal ion binding"/>
    <property type="evidence" value="ECO:0007669"/>
    <property type="project" value="UniProtKB-KW"/>
</dbReference>
<dbReference type="Pfam" id="PF00753">
    <property type="entry name" value="Lactamase_B"/>
    <property type="match status" value="1"/>
</dbReference>
<evidence type="ECO:0000256" key="1">
    <source>
        <dbReference type="ARBA" id="ARBA00007749"/>
    </source>
</evidence>